<dbReference type="Proteomes" id="UP000012960">
    <property type="component" value="Unplaced"/>
</dbReference>
<evidence type="ECO:0000259" key="1">
    <source>
        <dbReference type="Pfam" id="PF05003"/>
    </source>
</evidence>
<dbReference type="InterPro" id="IPR021864">
    <property type="entry name" value="DUF3475"/>
</dbReference>
<dbReference type="Gramene" id="Ma05_t06810.1">
    <property type="protein sequence ID" value="Ma05_p06810.1"/>
    <property type="gene ID" value="Ma05_g06810"/>
</dbReference>
<dbReference type="GeneID" id="103984145"/>
<dbReference type="GO" id="GO:0045927">
    <property type="term" value="P:positive regulation of growth"/>
    <property type="evidence" value="ECO:0007669"/>
    <property type="project" value="InterPro"/>
</dbReference>
<evidence type="ECO:0000313" key="4">
    <source>
        <dbReference type="Proteomes" id="UP000012960"/>
    </source>
</evidence>
<dbReference type="FunCoup" id="A0A804J1Q8">
    <property type="interactions" value="1967"/>
</dbReference>
<name>A0A804J1Q8_MUSAM</name>
<dbReference type="AlphaFoldDB" id="A0A804J1Q8"/>
<dbReference type="Pfam" id="PF05003">
    <property type="entry name" value="DUF668"/>
    <property type="match status" value="1"/>
</dbReference>
<dbReference type="InterPro" id="IPR007700">
    <property type="entry name" value="DUF668"/>
</dbReference>
<protein>
    <submittedName>
        <fullName evidence="3">Uncharacterized protein</fullName>
    </submittedName>
</protein>
<dbReference type="OrthoDB" id="673374at2759"/>
<dbReference type="Pfam" id="PF11961">
    <property type="entry name" value="DUF3475"/>
    <property type="match status" value="1"/>
</dbReference>
<dbReference type="PANTHER" id="PTHR31371:SF13">
    <property type="entry name" value="OS05G0457600 PROTEIN"/>
    <property type="match status" value="1"/>
</dbReference>
<dbReference type="OMA" id="LPCITTK"/>
<dbReference type="PANTHER" id="PTHR31371">
    <property type="entry name" value="BNAC09G50660D PROTEIN"/>
    <property type="match status" value="1"/>
</dbReference>
<feature type="domain" description="DUF668" evidence="1">
    <location>
        <begin position="325"/>
        <end position="429"/>
    </location>
</feature>
<sequence>MGVLSKVLADLRTRVGSIDRERPVVGILAFEAAAAMARLISLYRSLDDDEVRRLRTDMRSQGVTYLTSKDQAFLLRLACAELVDELDRAAAAVARFGHKCSDPLLRGFDRLYADLKAGGICLFLRDGRAADQERFGLGANVKSVEKWIKRMERYVAATSRLYAEMQSLNELEASERRIQQQWRRHSGPIPVQKPGVTPATHPVQLDLRSQRQKVRRLKDESLWSKTYDKAVDLMFRALITVFARICVVFGPCVLGFPVGRDRNHRVLMLQSNLDYPGKYSSGPLERLAAKGVTSLRNSAPIFMNKGALDKPCESLGKVLEAAPNTVGGSGLALRYASVIVLAEKLLTIKSIEGHGAQEEEEEAKEEAAAVAREEMYQMMPLGMRGTVRAKLGECWRREGGTTDASLAEGWKEAISAILAWLGPVAHDTLQWQEERNMERQQRFHTRPRVLIPQTLHFSDREKTETAIVEVLVGLSCMCWYEERGPESLRF</sequence>
<dbReference type="EnsemblPlants" id="Ma05_t06810.1">
    <property type="protein sequence ID" value="Ma05_p06810.1"/>
    <property type="gene ID" value="Ma05_g06810"/>
</dbReference>
<organism evidence="3 4">
    <name type="scientific">Musa acuminata subsp. malaccensis</name>
    <name type="common">Wild banana</name>
    <name type="synonym">Musa malaccensis</name>
    <dbReference type="NCBI Taxonomy" id="214687"/>
    <lineage>
        <taxon>Eukaryota</taxon>
        <taxon>Viridiplantae</taxon>
        <taxon>Streptophyta</taxon>
        <taxon>Embryophyta</taxon>
        <taxon>Tracheophyta</taxon>
        <taxon>Spermatophyta</taxon>
        <taxon>Magnoliopsida</taxon>
        <taxon>Liliopsida</taxon>
        <taxon>Zingiberales</taxon>
        <taxon>Musaceae</taxon>
        <taxon>Musa</taxon>
    </lineage>
</organism>
<evidence type="ECO:0000313" key="3">
    <source>
        <dbReference type="EnsemblPlants" id="Ma05_p06810.1"/>
    </source>
</evidence>
<keyword evidence="4" id="KW-1185">Reference proteome</keyword>
<dbReference type="KEGG" id="mus:103984145"/>
<proteinExistence type="predicted"/>
<reference evidence="3" key="1">
    <citation type="submission" date="2021-05" db="UniProtKB">
        <authorList>
            <consortium name="EnsemblPlants"/>
        </authorList>
    </citation>
    <scope>IDENTIFICATION</scope>
    <source>
        <strain evidence="3">subsp. malaccensis</strain>
    </source>
</reference>
<evidence type="ECO:0000259" key="2">
    <source>
        <dbReference type="Pfam" id="PF11961"/>
    </source>
</evidence>
<accession>A0A804J1Q8</accession>
<dbReference type="InParanoid" id="A0A804J1Q8"/>
<feature type="domain" description="DUF3475" evidence="2">
    <location>
        <begin position="27"/>
        <end position="82"/>
    </location>
</feature>